<reference evidence="2" key="1">
    <citation type="submission" date="2021-05" db="EMBL/GenBank/DDBJ databases">
        <authorList>
            <person name="Alioto T."/>
            <person name="Alioto T."/>
            <person name="Gomez Garrido J."/>
        </authorList>
    </citation>
    <scope>NUCLEOTIDE SEQUENCE</scope>
</reference>
<feature type="region of interest" description="Disordered" evidence="1">
    <location>
        <begin position="95"/>
        <end position="114"/>
    </location>
</feature>
<dbReference type="AlphaFoldDB" id="A0A8D8VVJ7"/>
<dbReference type="EMBL" id="HBUF01097566">
    <property type="protein sequence ID" value="CAG6637288.1"/>
    <property type="molecule type" value="Transcribed_RNA"/>
</dbReference>
<name>A0A8D8VVJ7_9HEMI</name>
<organism evidence="2">
    <name type="scientific">Cacopsylla melanoneura</name>
    <dbReference type="NCBI Taxonomy" id="428564"/>
    <lineage>
        <taxon>Eukaryota</taxon>
        <taxon>Metazoa</taxon>
        <taxon>Ecdysozoa</taxon>
        <taxon>Arthropoda</taxon>
        <taxon>Hexapoda</taxon>
        <taxon>Insecta</taxon>
        <taxon>Pterygota</taxon>
        <taxon>Neoptera</taxon>
        <taxon>Paraneoptera</taxon>
        <taxon>Hemiptera</taxon>
        <taxon>Sternorrhyncha</taxon>
        <taxon>Psylloidea</taxon>
        <taxon>Psyllidae</taxon>
        <taxon>Psyllinae</taxon>
        <taxon>Cacopsylla</taxon>
    </lineage>
</organism>
<evidence type="ECO:0000256" key="1">
    <source>
        <dbReference type="SAM" id="MobiDB-lite"/>
    </source>
</evidence>
<sequence>MEIHTNNTSRILTKLRLRRNNMGETSTENGLDRKMHAGVNKSNTYKAKHDVTTRDICLQKYNRHKITHLNVLHIKIPTDYKFIYEKIIDFQKIQPTNSMSEKSNKKKISFDTVH</sequence>
<evidence type="ECO:0000313" key="2">
    <source>
        <dbReference type="EMBL" id="CAG6637288.1"/>
    </source>
</evidence>
<accession>A0A8D8VVJ7</accession>
<proteinExistence type="predicted"/>
<protein>
    <submittedName>
        <fullName evidence="2">Uncharacterized protein</fullName>
    </submittedName>
</protein>